<evidence type="ECO:0000256" key="1">
    <source>
        <dbReference type="SAM" id="MobiDB-lite"/>
    </source>
</evidence>
<dbReference type="EMBL" id="VSRR010003533">
    <property type="protein sequence ID" value="MPC36493.1"/>
    <property type="molecule type" value="Genomic_DNA"/>
</dbReference>
<keyword evidence="3" id="KW-1185">Reference proteome</keyword>
<comment type="caution">
    <text evidence="2">The sequence shown here is derived from an EMBL/GenBank/DDBJ whole genome shotgun (WGS) entry which is preliminary data.</text>
</comment>
<evidence type="ECO:0000313" key="2">
    <source>
        <dbReference type="EMBL" id="MPC36493.1"/>
    </source>
</evidence>
<reference evidence="2 3" key="1">
    <citation type="submission" date="2019-05" db="EMBL/GenBank/DDBJ databases">
        <title>Another draft genome of Portunus trituberculatus and its Hox gene families provides insights of decapod evolution.</title>
        <authorList>
            <person name="Jeong J.-H."/>
            <person name="Song I."/>
            <person name="Kim S."/>
            <person name="Choi T."/>
            <person name="Kim D."/>
            <person name="Ryu S."/>
            <person name="Kim W."/>
        </authorList>
    </citation>
    <scope>NUCLEOTIDE SEQUENCE [LARGE SCALE GENOMIC DNA]</scope>
    <source>
        <tissue evidence="2">Muscle</tissue>
    </source>
</reference>
<feature type="compositionally biased region" description="Basic and acidic residues" evidence="1">
    <location>
        <begin position="61"/>
        <end position="70"/>
    </location>
</feature>
<name>A0A5B7EUD3_PORTR</name>
<dbReference type="Proteomes" id="UP000324222">
    <property type="component" value="Unassembled WGS sequence"/>
</dbReference>
<dbReference type="AlphaFoldDB" id="A0A5B7EUD3"/>
<feature type="compositionally biased region" description="Polar residues" evidence="1">
    <location>
        <begin position="73"/>
        <end position="83"/>
    </location>
</feature>
<proteinExistence type="predicted"/>
<organism evidence="2 3">
    <name type="scientific">Portunus trituberculatus</name>
    <name type="common">Swimming crab</name>
    <name type="synonym">Neptunus trituberculatus</name>
    <dbReference type="NCBI Taxonomy" id="210409"/>
    <lineage>
        <taxon>Eukaryota</taxon>
        <taxon>Metazoa</taxon>
        <taxon>Ecdysozoa</taxon>
        <taxon>Arthropoda</taxon>
        <taxon>Crustacea</taxon>
        <taxon>Multicrustacea</taxon>
        <taxon>Malacostraca</taxon>
        <taxon>Eumalacostraca</taxon>
        <taxon>Eucarida</taxon>
        <taxon>Decapoda</taxon>
        <taxon>Pleocyemata</taxon>
        <taxon>Brachyura</taxon>
        <taxon>Eubrachyura</taxon>
        <taxon>Portunoidea</taxon>
        <taxon>Portunidae</taxon>
        <taxon>Portuninae</taxon>
        <taxon>Portunus</taxon>
    </lineage>
</organism>
<feature type="region of interest" description="Disordered" evidence="1">
    <location>
        <begin position="61"/>
        <end position="109"/>
    </location>
</feature>
<sequence>MHLKRNVFWPPACSQVSADAPATRQPSAPPPDCGLCFCSLSPAPQPPSSCVSIVEMCLSSEGDKHEDKGNPKGKSSQSITQTEYSEEDWTVVCPPAHSPRSSRKEAWTA</sequence>
<protein>
    <submittedName>
        <fullName evidence="2">Uncharacterized protein</fullName>
    </submittedName>
</protein>
<accession>A0A5B7EUD3</accession>
<gene>
    <name evidence="2" type="ORF">E2C01_029953</name>
</gene>
<evidence type="ECO:0000313" key="3">
    <source>
        <dbReference type="Proteomes" id="UP000324222"/>
    </source>
</evidence>